<evidence type="ECO:0000313" key="4">
    <source>
        <dbReference type="EMBL" id="CAF3831089.1"/>
    </source>
</evidence>
<dbReference type="Proteomes" id="UP000677228">
    <property type="component" value="Unassembled WGS sequence"/>
</dbReference>
<dbReference type="CDD" id="cd18186">
    <property type="entry name" value="BTB_POZ_ZBTB_KLHL-like"/>
    <property type="match status" value="1"/>
</dbReference>
<sequence length="256" mass="29681">MNELWQKRTYPITFQLCTASKFDRVELYGSFNNTSWTNSLAQLTYAYRKSPQDKDDFVQLITDRYNAQDINTQDNQIRYHDVAMILYTDHTMHDIKLIVNDKDHFKAHRVVLAAGSDYFKAMFQSGMTESTCNVVSLKLDDPQGFPSMLKFLYTGTIVTSTLPFGQIESLLKLADMYQIPTLLKALLNLTTTTIDANNCLRLLFMQQFLGDRWITLRKECVKTAAINFLEIARKVLLKLLFAPKMDREREIEIFTP</sequence>
<keyword evidence="6" id="KW-1185">Reference proteome</keyword>
<dbReference type="SMART" id="SM00225">
    <property type="entry name" value="BTB"/>
    <property type="match status" value="1"/>
</dbReference>
<evidence type="ECO:0000259" key="1">
    <source>
        <dbReference type="PROSITE" id="PS50097"/>
    </source>
</evidence>
<evidence type="ECO:0000313" key="2">
    <source>
        <dbReference type="EMBL" id="CAF1066130.1"/>
    </source>
</evidence>
<dbReference type="EMBL" id="CAJOBA010008549">
    <property type="protein sequence ID" value="CAF3831089.1"/>
    <property type="molecule type" value="Genomic_DNA"/>
</dbReference>
<feature type="domain" description="BTB" evidence="1">
    <location>
        <begin position="93"/>
        <end position="161"/>
    </location>
</feature>
<dbReference type="EMBL" id="CAJNOK010008535">
    <property type="protein sequence ID" value="CAF1066130.1"/>
    <property type="molecule type" value="Genomic_DNA"/>
</dbReference>
<dbReference type="Pfam" id="PF00651">
    <property type="entry name" value="BTB"/>
    <property type="match status" value="1"/>
</dbReference>
<dbReference type="PANTHER" id="PTHR24413">
    <property type="entry name" value="SPECKLE-TYPE POZ PROTEIN"/>
    <property type="match status" value="1"/>
</dbReference>
<gene>
    <name evidence="3" type="ORF">GPM918_LOCUS41307</name>
    <name evidence="2" type="ORF">OVA965_LOCUS17665</name>
    <name evidence="5" type="ORF">SRO942_LOCUS42343</name>
    <name evidence="4" type="ORF">TMI583_LOCUS17673</name>
</gene>
<dbReference type="InterPro" id="IPR000210">
    <property type="entry name" value="BTB/POZ_dom"/>
</dbReference>
<evidence type="ECO:0000313" key="5">
    <source>
        <dbReference type="EMBL" id="CAF4453102.1"/>
    </source>
</evidence>
<name>A0A815ZK18_9BILA</name>
<evidence type="ECO:0000313" key="6">
    <source>
        <dbReference type="Proteomes" id="UP000663829"/>
    </source>
</evidence>
<dbReference type="InterPro" id="IPR011333">
    <property type="entry name" value="SKP1/BTB/POZ_sf"/>
</dbReference>
<dbReference type="EMBL" id="CAJOBC010098287">
    <property type="protein sequence ID" value="CAF4453102.1"/>
    <property type="molecule type" value="Genomic_DNA"/>
</dbReference>
<dbReference type="AlphaFoldDB" id="A0A815ZK18"/>
<organism evidence="3 6">
    <name type="scientific">Didymodactylos carnosus</name>
    <dbReference type="NCBI Taxonomy" id="1234261"/>
    <lineage>
        <taxon>Eukaryota</taxon>
        <taxon>Metazoa</taxon>
        <taxon>Spiralia</taxon>
        <taxon>Gnathifera</taxon>
        <taxon>Rotifera</taxon>
        <taxon>Eurotatoria</taxon>
        <taxon>Bdelloidea</taxon>
        <taxon>Philodinida</taxon>
        <taxon>Philodinidae</taxon>
        <taxon>Didymodactylos</taxon>
    </lineage>
</organism>
<dbReference type="Proteomes" id="UP000681722">
    <property type="component" value="Unassembled WGS sequence"/>
</dbReference>
<dbReference type="EMBL" id="CAJNOQ010032268">
    <property type="protein sequence ID" value="CAF1584291.1"/>
    <property type="molecule type" value="Genomic_DNA"/>
</dbReference>
<dbReference type="Proteomes" id="UP000663829">
    <property type="component" value="Unassembled WGS sequence"/>
</dbReference>
<reference evidence="3" key="1">
    <citation type="submission" date="2021-02" db="EMBL/GenBank/DDBJ databases">
        <authorList>
            <person name="Nowell W R."/>
        </authorList>
    </citation>
    <scope>NUCLEOTIDE SEQUENCE</scope>
</reference>
<protein>
    <recommendedName>
        <fullName evidence="1">BTB domain-containing protein</fullName>
    </recommendedName>
</protein>
<evidence type="ECO:0000313" key="3">
    <source>
        <dbReference type="EMBL" id="CAF1584291.1"/>
    </source>
</evidence>
<dbReference type="PROSITE" id="PS50097">
    <property type="entry name" value="BTB"/>
    <property type="match status" value="1"/>
</dbReference>
<dbReference type="OrthoDB" id="45365at2759"/>
<comment type="caution">
    <text evidence="3">The sequence shown here is derived from an EMBL/GenBank/DDBJ whole genome shotgun (WGS) entry which is preliminary data.</text>
</comment>
<accession>A0A815ZK18</accession>
<dbReference type="SUPFAM" id="SSF54695">
    <property type="entry name" value="POZ domain"/>
    <property type="match status" value="1"/>
</dbReference>
<dbReference type="Proteomes" id="UP000682733">
    <property type="component" value="Unassembled WGS sequence"/>
</dbReference>
<dbReference type="Gene3D" id="3.30.710.10">
    <property type="entry name" value="Potassium Channel Kv1.1, Chain A"/>
    <property type="match status" value="1"/>
</dbReference>
<proteinExistence type="predicted"/>